<feature type="compositionally biased region" description="Low complexity" evidence="1">
    <location>
        <begin position="456"/>
        <end position="469"/>
    </location>
</feature>
<feature type="region of interest" description="Disordered" evidence="1">
    <location>
        <begin position="270"/>
        <end position="289"/>
    </location>
</feature>
<reference evidence="2" key="1">
    <citation type="submission" date="2022-11" db="EMBL/GenBank/DDBJ databases">
        <authorList>
            <person name="Morgan W.R."/>
            <person name="Tartar A."/>
        </authorList>
    </citation>
    <scope>NUCLEOTIDE SEQUENCE</scope>
    <source>
        <strain evidence="2">ARSEF 373</strain>
    </source>
</reference>
<evidence type="ECO:0000313" key="2">
    <source>
        <dbReference type="EMBL" id="DBA05316.1"/>
    </source>
</evidence>
<dbReference type="Proteomes" id="UP001146120">
    <property type="component" value="Unassembled WGS sequence"/>
</dbReference>
<feature type="region of interest" description="Disordered" evidence="1">
    <location>
        <begin position="335"/>
        <end position="490"/>
    </location>
</feature>
<sequence length="713" mass="77535">MDGYDHDGDYGHAGGRIHTAAVQPLSFGTRATNSGALTDEHFKIKRRTRRRRPGPPSMDGDTHDGGRGTNSDASEATAYSSVLQVNPNMVDRKVQSASTQSSAPMHNDLASKAASAQTARTTRLKEQPPSEPPNGFRASVAARRPRRTSAALGASTNIGASNSGNSSHSNYQREILLPDEQIEQAAALFQQSLAATMARGNGFKSSGTTAARPTRTKREHINQRNNNSNNDEDDNEDERRLQTNGRMLTYRVDEPETPVSSSLQADWGFDDGGPPIDPPNIHDSRTRRHRNLSTRRYHDGDDGEDAEVNALSNLPLPPSFVDRPPSRQRHAFPTHLIDEDDPLPGMVVGPFQLQRSNNVSPTLDERPPSRYMTKAKRAAASGSNSRPAKDDTPEQQGAVDGRLPSRRGLDGIHGSWNQAHHDPRTDGFAEVDESIPPPFRIEITTDSLRSRRINMSSASSSSSSSSTSSNQDYAQQRKSLQSRRSGSFTNQEHLRQLAAAQAHVQPLEFTANALNQGLMGTRNPLQWFKDDQINDAHLFETVRSPAPHETERFHDHGLTHTHDRAQHVETAGLPVAGVSLSDHQWIRSYTSGSVSSNSTGSLHTSSSNNNNNSNNNGVGIDHANPFFHPSATDFDLMDPETAIAYTPLYASGELMPLENAVSDLHLDDFSGAEPSLSSSLAHCGLTAGGNSNSTPAPLNTSLGHDFLSLFAQH</sequence>
<feature type="compositionally biased region" description="Basic residues" evidence="1">
    <location>
        <begin position="43"/>
        <end position="53"/>
    </location>
</feature>
<organism evidence="2 3">
    <name type="scientific">Lagenidium giganteum</name>
    <dbReference type="NCBI Taxonomy" id="4803"/>
    <lineage>
        <taxon>Eukaryota</taxon>
        <taxon>Sar</taxon>
        <taxon>Stramenopiles</taxon>
        <taxon>Oomycota</taxon>
        <taxon>Peronosporomycetes</taxon>
        <taxon>Pythiales</taxon>
        <taxon>Pythiaceae</taxon>
    </lineage>
</organism>
<dbReference type="EMBL" id="DAKRPA010000001">
    <property type="protein sequence ID" value="DBA05316.1"/>
    <property type="molecule type" value="Genomic_DNA"/>
</dbReference>
<feature type="compositionally biased region" description="Polar residues" evidence="1">
    <location>
        <begin position="470"/>
        <end position="490"/>
    </location>
</feature>
<feature type="region of interest" description="Disordered" evidence="1">
    <location>
        <begin position="26"/>
        <end position="169"/>
    </location>
</feature>
<dbReference type="AlphaFoldDB" id="A0AAV2ZHA8"/>
<protein>
    <submittedName>
        <fullName evidence="2">Uncharacterized protein</fullName>
    </submittedName>
</protein>
<feature type="region of interest" description="Disordered" evidence="1">
    <location>
        <begin position="200"/>
        <end position="239"/>
    </location>
</feature>
<feature type="compositionally biased region" description="Polar residues" evidence="1">
    <location>
        <begin position="69"/>
        <end position="87"/>
    </location>
</feature>
<feature type="compositionally biased region" description="Polar residues" evidence="1">
    <location>
        <begin position="95"/>
        <end position="104"/>
    </location>
</feature>
<feature type="compositionally biased region" description="Low complexity" evidence="1">
    <location>
        <begin position="593"/>
        <end position="617"/>
    </location>
</feature>
<gene>
    <name evidence="2" type="ORF">N0F65_007478</name>
</gene>
<accession>A0AAV2ZHA8</accession>
<feature type="compositionally biased region" description="Low complexity" evidence="1">
    <location>
        <begin position="153"/>
        <end position="169"/>
    </location>
</feature>
<evidence type="ECO:0000256" key="1">
    <source>
        <dbReference type="SAM" id="MobiDB-lite"/>
    </source>
</evidence>
<comment type="caution">
    <text evidence="2">The sequence shown here is derived from an EMBL/GenBank/DDBJ whole genome shotgun (WGS) entry which is preliminary data.</text>
</comment>
<evidence type="ECO:0000313" key="3">
    <source>
        <dbReference type="Proteomes" id="UP001146120"/>
    </source>
</evidence>
<reference evidence="2" key="2">
    <citation type="journal article" date="2023" name="Microbiol Resour">
        <title>Decontamination and Annotation of the Draft Genome Sequence of the Oomycete Lagenidium giganteum ARSEF 373.</title>
        <authorList>
            <person name="Morgan W.R."/>
            <person name="Tartar A."/>
        </authorList>
    </citation>
    <scope>NUCLEOTIDE SEQUENCE</scope>
    <source>
        <strain evidence="2">ARSEF 373</strain>
    </source>
</reference>
<feature type="region of interest" description="Disordered" evidence="1">
    <location>
        <begin position="593"/>
        <end position="620"/>
    </location>
</feature>
<proteinExistence type="predicted"/>
<name>A0AAV2ZHA8_9STRA</name>
<keyword evidence="3" id="KW-1185">Reference proteome</keyword>